<name>A0A2R6VXV5_MARPO</name>
<dbReference type="Proteomes" id="UP000244005">
    <property type="component" value="Unassembled WGS sequence"/>
</dbReference>
<reference evidence="2" key="1">
    <citation type="journal article" date="2017" name="Cell">
        <title>Insights into land plant evolution garnered from the Marchantia polymorpha genome.</title>
        <authorList>
            <person name="Bowman J.L."/>
            <person name="Kohchi T."/>
            <person name="Yamato K.T."/>
            <person name="Jenkins J."/>
            <person name="Shu S."/>
            <person name="Ishizaki K."/>
            <person name="Yamaoka S."/>
            <person name="Nishihama R."/>
            <person name="Nakamura Y."/>
            <person name="Berger F."/>
            <person name="Adam C."/>
            <person name="Aki S.S."/>
            <person name="Althoff F."/>
            <person name="Araki T."/>
            <person name="Arteaga-Vazquez M.A."/>
            <person name="Balasubrmanian S."/>
            <person name="Barry K."/>
            <person name="Bauer D."/>
            <person name="Boehm C.R."/>
            <person name="Briginshaw L."/>
            <person name="Caballero-Perez J."/>
            <person name="Catarino B."/>
            <person name="Chen F."/>
            <person name="Chiyoda S."/>
            <person name="Chovatia M."/>
            <person name="Davies K.M."/>
            <person name="Delmans M."/>
            <person name="Demura T."/>
            <person name="Dierschke T."/>
            <person name="Dolan L."/>
            <person name="Dorantes-Acosta A.E."/>
            <person name="Eklund D.M."/>
            <person name="Florent S.N."/>
            <person name="Flores-Sandoval E."/>
            <person name="Fujiyama A."/>
            <person name="Fukuzawa H."/>
            <person name="Galik B."/>
            <person name="Grimanelli D."/>
            <person name="Grimwood J."/>
            <person name="Grossniklaus U."/>
            <person name="Hamada T."/>
            <person name="Haseloff J."/>
            <person name="Hetherington A.J."/>
            <person name="Higo A."/>
            <person name="Hirakawa Y."/>
            <person name="Hundley H.N."/>
            <person name="Ikeda Y."/>
            <person name="Inoue K."/>
            <person name="Inoue S.I."/>
            <person name="Ishida S."/>
            <person name="Jia Q."/>
            <person name="Kakita M."/>
            <person name="Kanazawa T."/>
            <person name="Kawai Y."/>
            <person name="Kawashima T."/>
            <person name="Kennedy M."/>
            <person name="Kinose K."/>
            <person name="Kinoshita T."/>
            <person name="Kohara Y."/>
            <person name="Koide E."/>
            <person name="Komatsu K."/>
            <person name="Kopischke S."/>
            <person name="Kubo M."/>
            <person name="Kyozuka J."/>
            <person name="Lagercrantz U."/>
            <person name="Lin S.S."/>
            <person name="Lindquist E."/>
            <person name="Lipzen A.M."/>
            <person name="Lu C.W."/>
            <person name="De Luna E."/>
            <person name="Martienssen R.A."/>
            <person name="Minamino N."/>
            <person name="Mizutani M."/>
            <person name="Mizutani M."/>
            <person name="Mochizuki N."/>
            <person name="Monte I."/>
            <person name="Mosher R."/>
            <person name="Nagasaki H."/>
            <person name="Nakagami H."/>
            <person name="Naramoto S."/>
            <person name="Nishitani K."/>
            <person name="Ohtani M."/>
            <person name="Okamoto T."/>
            <person name="Okumura M."/>
            <person name="Phillips J."/>
            <person name="Pollak B."/>
            <person name="Reinders A."/>
            <person name="Rovekamp M."/>
            <person name="Sano R."/>
            <person name="Sawa S."/>
            <person name="Schmid M.W."/>
            <person name="Shirakawa M."/>
            <person name="Solano R."/>
            <person name="Spunde A."/>
            <person name="Suetsugu N."/>
            <person name="Sugano S."/>
            <person name="Sugiyama A."/>
            <person name="Sun R."/>
            <person name="Suzuki Y."/>
            <person name="Takenaka M."/>
            <person name="Takezawa D."/>
            <person name="Tomogane H."/>
            <person name="Tsuzuki M."/>
            <person name="Ueda T."/>
            <person name="Umeda M."/>
            <person name="Ward J.M."/>
            <person name="Watanabe Y."/>
            <person name="Yazaki K."/>
            <person name="Yokoyama R."/>
            <person name="Yoshitake Y."/>
            <person name="Yotsui I."/>
            <person name="Zachgo S."/>
            <person name="Schmutz J."/>
        </authorList>
    </citation>
    <scope>NUCLEOTIDE SEQUENCE [LARGE SCALE GENOMIC DNA]</scope>
    <source>
        <strain evidence="2">Tak-1</strain>
    </source>
</reference>
<accession>A0A2R6VXV5</accession>
<dbReference type="PANTHER" id="PTHR34546">
    <property type="entry name" value="OS06G0153600 PROTEIN"/>
    <property type="match status" value="1"/>
</dbReference>
<protein>
    <submittedName>
        <fullName evidence="1">Uncharacterized protein</fullName>
    </submittedName>
</protein>
<keyword evidence="2" id="KW-1185">Reference proteome</keyword>
<dbReference type="AlphaFoldDB" id="A0A2R6VXV5"/>
<gene>
    <name evidence="1" type="ORF">MARPO_1798s0001</name>
</gene>
<evidence type="ECO:0000313" key="2">
    <source>
        <dbReference type="Proteomes" id="UP000244005"/>
    </source>
</evidence>
<proteinExistence type="predicted"/>
<sequence>MAQLPTNQRSLHAIGLRRLIIMRTGNLSHLTRRNTWMVKLPSMMSMLRLTGHRVVGMKTSAPFLLRVSRSCRTFERDDARIVGSEDLEMFDVDESGEGSRIELSMDAKTFGVSPDKGFAYEAQHSGKVMENKAYEANVTSGSFECLVCAGIGAKKTKRFPDVASMVQHAKKILRTRKLPKHGGFARAVCHVLGWDATVCSPSPKTAVSRGWLSPHEQYAPTMQLNGEPNTRDVFVHLQHASTGQLRDNGSVD</sequence>
<organism evidence="1 2">
    <name type="scientific">Marchantia polymorpha</name>
    <name type="common">Common liverwort</name>
    <name type="synonym">Marchantia aquatica</name>
    <dbReference type="NCBI Taxonomy" id="3197"/>
    <lineage>
        <taxon>Eukaryota</taxon>
        <taxon>Viridiplantae</taxon>
        <taxon>Streptophyta</taxon>
        <taxon>Embryophyta</taxon>
        <taxon>Marchantiophyta</taxon>
        <taxon>Marchantiopsida</taxon>
        <taxon>Marchantiidae</taxon>
        <taxon>Marchantiales</taxon>
        <taxon>Marchantiaceae</taxon>
        <taxon>Marchantia</taxon>
    </lineage>
</organism>
<evidence type="ECO:0000313" key="1">
    <source>
        <dbReference type="EMBL" id="PTQ26423.1"/>
    </source>
</evidence>
<dbReference type="PANTHER" id="PTHR34546:SF3">
    <property type="entry name" value="OS06G0153600 PROTEIN"/>
    <property type="match status" value="1"/>
</dbReference>
<dbReference type="OrthoDB" id="1929495at2759"/>
<dbReference type="EMBL" id="KZ774073">
    <property type="protein sequence ID" value="PTQ26423.1"/>
    <property type="molecule type" value="Genomic_DNA"/>
</dbReference>